<evidence type="ECO:0008006" key="5">
    <source>
        <dbReference type="Google" id="ProtNLM"/>
    </source>
</evidence>
<name>A0A1E5W829_9POAL</name>
<sequence length="183" mass="20185">MKIPPEIRIFWWRVINNFMPTKAELRRRHVIQESHCEVCGVPVEDLYHVAVDCPVARFWEATNISSPKTVVKAQWEAPQEGWIKLNSDGSFDTESSSGAGGWELRNCNGLVLAAAARPYESLPDALTAEALAARDGLLLAREQGHNKIILEVDNLSLAKPLRPNVADRSPIAGLSLGPVPKPM</sequence>
<dbReference type="OrthoDB" id="696485at2759"/>
<comment type="caution">
    <text evidence="3">The sequence shown here is derived from an EMBL/GenBank/DDBJ whole genome shotgun (WGS) entry which is preliminary data.</text>
</comment>
<dbReference type="CDD" id="cd06222">
    <property type="entry name" value="RNase_H_like"/>
    <property type="match status" value="1"/>
</dbReference>
<dbReference type="InterPro" id="IPR012337">
    <property type="entry name" value="RNaseH-like_sf"/>
</dbReference>
<evidence type="ECO:0000313" key="4">
    <source>
        <dbReference type="Proteomes" id="UP000095767"/>
    </source>
</evidence>
<dbReference type="InterPro" id="IPR052929">
    <property type="entry name" value="RNase_H-like_EbsB-rel"/>
</dbReference>
<dbReference type="SUPFAM" id="SSF53098">
    <property type="entry name" value="Ribonuclease H-like"/>
    <property type="match status" value="1"/>
</dbReference>
<dbReference type="InterPro" id="IPR026960">
    <property type="entry name" value="RVT-Znf"/>
</dbReference>
<evidence type="ECO:0000259" key="1">
    <source>
        <dbReference type="Pfam" id="PF13456"/>
    </source>
</evidence>
<feature type="domain" description="RNase H type-1" evidence="1">
    <location>
        <begin position="86"/>
        <end position="169"/>
    </location>
</feature>
<dbReference type="Pfam" id="PF13966">
    <property type="entry name" value="zf-RVT"/>
    <property type="match status" value="1"/>
</dbReference>
<evidence type="ECO:0000259" key="2">
    <source>
        <dbReference type="Pfam" id="PF13966"/>
    </source>
</evidence>
<dbReference type="EMBL" id="LWDX02018369">
    <property type="protein sequence ID" value="OEL33561.1"/>
    <property type="molecule type" value="Genomic_DNA"/>
</dbReference>
<proteinExistence type="predicted"/>
<accession>A0A1E5W829</accession>
<dbReference type="GO" id="GO:0004523">
    <property type="term" value="F:RNA-DNA hybrid ribonuclease activity"/>
    <property type="evidence" value="ECO:0007669"/>
    <property type="project" value="InterPro"/>
</dbReference>
<organism evidence="3 4">
    <name type="scientific">Dichanthelium oligosanthes</name>
    <dbReference type="NCBI Taxonomy" id="888268"/>
    <lineage>
        <taxon>Eukaryota</taxon>
        <taxon>Viridiplantae</taxon>
        <taxon>Streptophyta</taxon>
        <taxon>Embryophyta</taxon>
        <taxon>Tracheophyta</taxon>
        <taxon>Spermatophyta</taxon>
        <taxon>Magnoliopsida</taxon>
        <taxon>Liliopsida</taxon>
        <taxon>Poales</taxon>
        <taxon>Poaceae</taxon>
        <taxon>PACMAD clade</taxon>
        <taxon>Panicoideae</taxon>
        <taxon>Panicodae</taxon>
        <taxon>Paniceae</taxon>
        <taxon>Dichantheliinae</taxon>
        <taxon>Dichanthelium</taxon>
    </lineage>
</organism>
<evidence type="ECO:0000313" key="3">
    <source>
        <dbReference type="EMBL" id="OEL33561.1"/>
    </source>
</evidence>
<dbReference type="AlphaFoldDB" id="A0A1E5W829"/>
<gene>
    <name evidence="3" type="ORF">BAE44_0005421</name>
</gene>
<dbReference type="InterPro" id="IPR002156">
    <property type="entry name" value="RNaseH_domain"/>
</dbReference>
<protein>
    <recommendedName>
        <fullName evidence="5">RNase H type-1 domain-containing protein</fullName>
    </recommendedName>
</protein>
<dbReference type="Pfam" id="PF13456">
    <property type="entry name" value="RVT_3"/>
    <property type="match status" value="1"/>
</dbReference>
<dbReference type="PANTHER" id="PTHR47074:SF11">
    <property type="entry name" value="REVERSE TRANSCRIPTASE-LIKE PROTEIN"/>
    <property type="match status" value="1"/>
</dbReference>
<feature type="domain" description="Reverse transcriptase zinc-binding" evidence="2">
    <location>
        <begin position="2"/>
        <end position="59"/>
    </location>
</feature>
<dbReference type="PANTHER" id="PTHR47074">
    <property type="entry name" value="BNAC02G40300D PROTEIN"/>
    <property type="match status" value="1"/>
</dbReference>
<dbReference type="InterPro" id="IPR044730">
    <property type="entry name" value="RNase_H-like_dom_plant"/>
</dbReference>
<dbReference type="Proteomes" id="UP000095767">
    <property type="component" value="Unassembled WGS sequence"/>
</dbReference>
<dbReference type="STRING" id="888268.A0A1E5W829"/>
<reference evidence="3 4" key="1">
    <citation type="submission" date="2016-09" db="EMBL/GenBank/DDBJ databases">
        <title>The draft genome of Dichanthelium oligosanthes: A C3 panicoid grass species.</title>
        <authorList>
            <person name="Studer A.J."/>
            <person name="Schnable J.C."/>
            <person name="Brutnell T.P."/>
        </authorList>
    </citation>
    <scope>NUCLEOTIDE SEQUENCE [LARGE SCALE GENOMIC DNA]</scope>
    <source>
        <strain evidence="4">cv. Kellogg 1175</strain>
        <tissue evidence="3">Leaf</tissue>
    </source>
</reference>
<keyword evidence="4" id="KW-1185">Reference proteome</keyword>
<dbReference type="GO" id="GO:0003676">
    <property type="term" value="F:nucleic acid binding"/>
    <property type="evidence" value="ECO:0007669"/>
    <property type="project" value="InterPro"/>
</dbReference>